<evidence type="ECO:0000313" key="2">
    <source>
        <dbReference type="Proteomes" id="UP000758856"/>
    </source>
</evidence>
<dbReference type="RefSeq" id="WP_204949213.1">
    <property type="nucleotide sequence ID" value="NZ_BSFF01000002.1"/>
</dbReference>
<reference evidence="1 2" key="1">
    <citation type="submission" date="2021-01" db="EMBL/GenBank/DDBJ databases">
        <title>Genomic Encyclopedia of Type Strains, Phase IV (KMG-IV): sequencing the most valuable type-strain genomes for metagenomic binning, comparative biology and taxonomic classification.</title>
        <authorList>
            <person name="Goeker M."/>
        </authorList>
    </citation>
    <scope>NUCLEOTIDE SEQUENCE [LARGE SCALE GENOMIC DNA]</scope>
    <source>
        <strain evidence="1 2">DSM 6130</strain>
    </source>
</reference>
<accession>A0ABS2T3U5</accession>
<sequence length="134" mass="14351">MGADGVVKVERSAKVLYADVVAPSFSIARSSQVMPSPCKAAQPVPSNGMAGSSEKLRRIGALEIAEAISAKIGSYVDMNFVQFLAVEERRVRCWYMNSGGGGPTFEITLTFDGDGWSMDLAEHPPGVEQEIEVP</sequence>
<organism evidence="1 2">
    <name type="scientific">Methylopila capsulata</name>
    <dbReference type="NCBI Taxonomy" id="61654"/>
    <lineage>
        <taxon>Bacteria</taxon>
        <taxon>Pseudomonadati</taxon>
        <taxon>Pseudomonadota</taxon>
        <taxon>Alphaproteobacteria</taxon>
        <taxon>Hyphomicrobiales</taxon>
        <taxon>Methylopilaceae</taxon>
        <taxon>Methylopila</taxon>
    </lineage>
</organism>
<evidence type="ECO:0000313" key="1">
    <source>
        <dbReference type="EMBL" id="MBM7850842.1"/>
    </source>
</evidence>
<comment type="caution">
    <text evidence="1">The sequence shown here is derived from an EMBL/GenBank/DDBJ whole genome shotgun (WGS) entry which is preliminary data.</text>
</comment>
<dbReference type="Proteomes" id="UP000758856">
    <property type="component" value="Unassembled WGS sequence"/>
</dbReference>
<proteinExistence type="predicted"/>
<keyword evidence="2" id="KW-1185">Reference proteome</keyword>
<name>A0ABS2T3U5_9HYPH</name>
<gene>
    <name evidence="1" type="ORF">JOD31_001054</name>
</gene>
<dbReference type="EMBL" id="JAFBCY010000001">
    <property type="protein sequence ID" value="MBM7850842.1"/>
    <property type="molecule type" value="Genomic_DNA"/>
</dbReference>
<protein>
    <submittedName>
        <fullName evidence="1">Uncharacterized protein</fullName>
    </submittedName>
</protein>